<dbReference type="AlphaFoldDB" id="A0ABD2WFC5"/>
<proteinExistence type="inferred from homology"/>
<accession>A0ABD2WFC5</accession>
<keyword evidence="12" id="KW-1185">Reference proteome</keyword>
<keyword evidence="9" id="KW-0325">Glycoprotein</keyword>
<evidence type="ECO:0000256" key="2">
    <source>
        <dbReference type="ARBA" id="ARBA00004687"/>
    </source>
</evidence>
<feature type="transmembrane region" description="Helical" evidence="10">
    <location>
        <begin position="27"/>
        <end position="46"/>
    </location>
</feature>
<comment type="pathway">
    <text evidence="2">Glycolipid biosynthesis; glycosylphosphatidylinositol-anchor biosynthesis.</text>
</comment>
<keyword evidence="5 10" id="KW-0812">Transmembrane</keyword>
<sequence length="546" mass="61921">MNSTFTINNLTKLTNLILLYLEKRCRIYASISFAVLLLGVGLPLWWETTAVPRAPVNHRAISALQGVDVRLHMHVLLGCANKERSADLAVEFMRRLTHSGSIDIYKLTVEHFSYQNTSILRARSVADLDRSISTFDLKPGDLMILEVKPEVLGKDIDVWVTNHRAIYYSEKSDRGVVAKVIRQWIYREPSLSLTRNAIIEPEKFSLNPENRQRFPASPNYDILLTIVNPQPEEMKVNSSIANIVPNYFEPFLQGLKNIADFSVKSQWLYLLPLGVKPKQLADSSKWGKHYALPEDVLPQIITPLEKKLASQVSLHPTINLVMYIVPCSEAPLYIYDQNGQRQDVGSRAFHSPRWGGIVLVNPSYEFCTKTKTDKVFTPDELFVTGIFLQHLKLLIGVTDKMPIPRVYVADPYGLELRLWEIDDILRIRAIEQLTSAKLTLQSLSKLLKEISNIVITDTVGNRITRALDLVKKSAQLLDEADLVNGFLTSKEAFVVSEAAFSDPSLLALLYFPDDQKYAVYIPLFLPVMIPVLFSLKNIKNYLFCSD</sequence>
<dbReference type="GO" id="GO:0006506">
    <property type="term" value="P:GPI anchor biosynthetic process"/>
    <property type="evidence" value="ECO:0007669"/>
    <property type="project" value="UniProtKB-KW"/>
</dbReference>
<name>A0ABD2WFC5_9HYME</name>
<evidence type="ECO:0000256" key="4">
    <source>
        <dbReference type="ARBA" id="ARBA00022502"/>
    </source>
</evidence>
<keyword evidence="7 10" id="KW-1133">Transmembrane helix</keyword>
<protein>
    <recommendedName>
        <fullName evidence="13">GPI transamidase component PIG-S</fullName>
    </recommendedName>
</protein>
<evidence type="ECO:0000256" key="8">
    <source>
        <dbReference type="ARBA" id="ARBA00023136"/>
    </source>
</evidence>
<comment type="subcellular location">
    <subcellularLocation>
        <location evidence="1">Endoplasmic reticulum membrane</location>
        <topology evidence="1">Multi-pass membrane protein</topology>
    </subcellularLocation>
</comment>
<evidence type="ECO:0000256" key="10">
    <source>
        <dbReference type="SAM" id="Phobius"/>
    </source>
</evidence>
<keyword evidence="8 10" id="KW-0472">Membrane</keyword>
<dbReference type="PANTHER" id="PTHR21072:SF13">
    <property type="entry name" value="GPI TRANSAMIDASE COMPONENT PIG-S"/>
    <property type="match status" value="1"/>
</dbReference>
<dbReference type="GO" id="GO:0005789">
    <property type="term" value="C:endoplasmic reticulum membrane"/>
    <property type="evidence" value="ECO:0007669"/>
    <property type="project" value="UniProtKB-SubCell"/>
</dbReference>
<reference evidence="11 12" key="1">
    <citation type="journal article" date="2024" name="bioRxiv">
        <title>A reference genome for Trichogramma kaykai: A tiny desert-dwelling parasitoid wasp with competing sex-ratio distorters.</title>
        <authorList>
            <person name="Culotta J."/>
            <person name="Lindsey A.R."/>
        </authorList>
    </citation>
    <scope>NUCLEOTIDE SEQUENCE [LARGE SCALE GENOMIC DNA]</scope>
    <source>
        <strain evidence="11 12">KSX58</strain>
    </source>
</reference>
<evidence type="ECO:0000256" key="1">
    <source>
        <dbReference type="ARBA" id="ARBA00004477"/>
    </source>
</evidence>
<organism evidence="11 12">
    <name type="scientific">Trichogramma kaykai</name>
    <dbReference type="NCBI Taxonomy" id="54128"/>
    <lineage>
        <taxon>Eukaryota</taxon>
        <taxon>Metazoa</taxon>
        <taxon>Ecdysozoa</taxon>
        <taxon>Arthropoda</taxon>
        <taxon>Hexapoda</taxon>
        <taxon>Insecta</taxon>
        <taxon>Pterygota</taxon>
        <taxon>Neoptera</taxon>
        <taxon>Endopterygota</taxon>
        <taxon>Hymenoptera</taxon>
        <taxon>Apocrita</taxon>
        <taxon>Proctotrupomorpha</taxon>
        <taxon>Chalcidoidea</taxon>
        <taxon>Trichogrammatidae</taxon>
        <taxon>Trichogramma</taxon>
    </lineage>
</organism>
<dbReference type="Proteomes" id="UP001627154">
    <property type="component" value="Unassembled WGS sequence"/>
</dbReference>
<evidence type="ECO:0000313" key="11">
    <source>
        <dbReference type="EMBL" id="KAL3391703.1"/>
    </source>
</evidence>
<dbReference type="PANTHER" id="PTHR21072">
    <property type="entry name" value="GPI TRANSAMIDASE COMPONENT PIG-S"/>
    <property type="match status" value="1"/>
</dbReference>
<evidence type="ECO:0000256" key="9">
    <source>
        <dbReference type="ARBA" id="ARBA00023180"/>
    </source>
</evidence>
<gene>
    <name evidence="11" type="ORF">TKK_013623</name>
</gene>
<comment type="caution">
    <text evidence="11">The sequence shown here is derived from an EMBL/GenBank/DDBJ whole genome shotgun (WGS) entry which is preliminary data.</text>
</comment>
<evidence type="ECO:0000256" key="3">
    <source>
        <dbReference type="ARBA" id="ARBA00005316"/>
    </source>
</evidence>
<evidence type="ECO:0008006" key="13">
    <source>
        <dbReference type="Google" id="ProtNLM"/>
    </source>
</evidence>
<dbReference type="InterPro" id="IPR019540">
    <property type="entry name" value="PtdIno-glycan_biosynth_class_S"/>
</dbReference>
<comment type="similarity">
    <text evidence="3">Belongs to the PIGS family.</text>
</comment>
<keyword evidence="4" id="KW-0337">GPI-anchor biosynthesis</keyword>
<dbReference type="EMBL" id="JBJJXI010000108">
    <property type="protein sequence ID" value="KAL3391703.1"/>
    <property type="molecule type" value="Genomic_DNA"/>
</dbReference>
<feature type="transmembrane region" description="Helical" evidence="10">
    <location>
        <begin position="517"/>
        <end position="535"/>
    </location>
</feature>
<evidence type="ECO:0000256" key="5">
    <source>
        <dbReference type="ARBA" id="ARBA00022692"/>
    </source>
</evidence>
<evidence type="ECO:0000256" key="7">
    <source>
        <dbReference type="ARBA" id="ARBA00022989"/>
    </source>
</evidence>
<dbReference type="Pfam" id="PF10510">
    <property type="entry name" value="PIG-S"/>
    <property type="match status" value="1"/>
</dbReference>
<evidence type="ECO:0000313" key="12">
    <source>
        <dbReference type="Proteomes" id="UP001627154"/>
    </source>
</evidence>
<evidence type="ECO:0000256" key="6">
    <source>
        <dbReference type="ARBA" id="ARBA00022824"/>
    </source>
</evidence>
<keyword evidence="6" id="KW-0256">Endoplasmic reticulum</keyword>